<dbReference type="AlphaFoldDB" id="A0A285NKY8"/>
<protein>
    <submittedName>
        <fullName evidence="4">2-polyprenyl-6-methoxyphenol hydroxylase</fullName>
    </submittedName>
</protein>
<keyword evidence="5" id="KW-1185">Reference proteome</keyword>
<dbReference type="Proteomes" id="UP000219356">
    <property type="component" value="Unassembled WGS sequence"/>
</dbReference>
<dbReference type="PANTHER" id="PTHR13789">
    <property type="entry name" value="MONOOXYGENASE"/>
    <property type="match status" value="1"/>
</dbReference>
<organism evidence="4 5">
    <name type="scientific">Terribacillus aidingensis</name>
    <dbReference type="NCBI Taxonomy" id="586416"/>
    <lineage>
        <taxon>Bacteria</taxon>
        <taxon>Bacillati</taxon>
        <taxon>Bacillota</taxon>
        <taxon>Bacilli</taxon>
        <taxon>Bacillales</taxon>
        <taxon>Bacillaceae</taxon>
        <taxon>Terribacillus</taxon>
    </lineage>
</organism>
<dbReference type="InterPro" id="IPR036188">
    <property type="entry name" value="FAD/NAD-bd_sf"/>
</dbReference>
<evidence type="ECO:0000313" key="4">
    <source>
        <dbReference type="EMBL" id="SNZ10160.1"/>
    </source>
</evidence>
<dbReference type="GO" id="GO:0004497">
    <property type="term" value="F:monooxygenase activity"/>
    <property type="evidence" value="ECO:0007669"/>
    <property type="project" value="UniProtKB-KW"/>
</dbReference>
<dbReference type="Gene3D" id="3.50.50.60">
    <property type="entry name" value="FAD/NAD(P)-binding domain"/>
    <property type="match status" value="1"/>
</dbReference>
<name>A0A285NKY8_9BACI</name>
<dbReference type="PRINTS" id="PR00420">
    <property type="entry name" value="RNGMNOXGNASE"/>
</dbReference>
<evidence type="ECO:0000256" key="1">
    <source>
        <dbReference type="ARBA" id="ARBA00023002"/>
    </source>
</evidence>
<dbReference type="RefSeq" id="WP_179636904.1">
    <property type="nucleotide sequence ID" value="NZ_OBEK01000002.1"/>
</dbReference>
<accession>A0A285NKY8</accession>
<evidence type="ECO:0000256" key="2">
    <source>
        <dbReference type="ARBA" id="ARBA00023033"/>
    </source>
</evidence>
<dbReference type="PANTHER" id="PTHR13789:SF309">
    <property type="entry name" value="PUTATIVE (AFU_ORTHOLOGUE AFUA_6G14510)-RELATED"/>
    <property type="match status" value="1"/>
</dbReference>
<sequence>MELKPKVLIIGAGVAGLTLSIFLKRAGIESVVYEASVENQNSGAGFVLSPNGIRVLESLGVQGEILKRGSRLIHDSTHGLKGEEIMRSTFDTTNSGFDLLSLNRYDLCEVLLSEAKKQGINVIYNKKLIDVTQSYDHVNAHFQDGSFQKGDLLVGADGVHSKTRRITFPEMYLDYTGLYGIQGLAPSNSYYDEMLFEKSISFTDFKKDFYVFVSRTNPKSKNGLLWQALGKKERKYPTNEFEQLDSENIKKRLLQQIEDWENPFVDILKQTTSIHPRSLYTLKNITHWSRDRIVLIGDAIHTTNPILGQGASWSLEDGMYLAKMLSKHSYRDAFYFFEYDRRKRIEFIKEHVGMSIEDLSFSHGGAFETAFNYSIEWEDSKVK</sequence>
<evidence type="ECO:0000313" key="5">
    <source>
        <dbReference type="Proteomes" id="UP000219356"/>
    </source>
</evidence>
<dbReference type="EMBL" id="OBEK01000002">
    <property type="protein sequence ID" value="SNZ10160.1"/>
    <property type="molecule type" value="Genomic_DNA"/>
</dbReference>
<feature type="domain" description="FAD-binding" evidence="3">
    <location>
        <begin position="6"/>
        <end position="328"/>
    </location>
</feature>
<keyword evidence="2" id="KW-0503">Monooxygenase</keyword>
<reference evidence="5" key="1">
    <citation type="submission" date="2017-09" db="EMBL/GenBank/DDBJ databases">
        <authorList>
            <person name="Varghese N."/>
            <person name="Submissions S."/>
        </authorList>
    </citation>
    <scope>NUCLEOTIDE SEQUENCE [LARGE SCALE GENOMIC DNA]</scope>
    <source>
        <strain evidence="5">CGMCC 1.8913</strain>
    </source>
</reference>
<dbReference type="Pfam" id="PF01494">
    <property type="entry name" value="FAD_binding_3"/>
    <property type="match status" value="1"/>
</dbReference>
<dbReference type="GO" id="GO:0071949">
    <property type="term" value="F:FAD binding"/>
    <property type="evidence" value="ECO:0007669"/>
    <property type="project" value="InterPro"/>
</dbReference>
<gene>
    <name evidence="4" type="ORF">SAMN05421503_1568</name>
</gene>
<dbReference type="InterPro" id="IPR050493">
    <property type="entry name" value="FAD-dep_Monooxygenase_BioMet"/>
</dbReference>
<dbReference type="SUPFAM" id="SSF51905">
    <property type="entry name" value="FAD/NAD(P)-binding domain"/>
    <property type="match status" value="1"/>
</dbReference>
<keyword evidence="1" id="KW-0560">Oxidoreductase</keyword>
<dbReference type="InterPro" id="IPR002938">
    <property type="entry name" value="FAD-bd"/>
</dbReference>
<evidence type="ECO:0000259" key="3">
    <source>
        <dbReference type="Pfam" id="PF01494"/>
    </source>
</evidence>
<proteinExistence type="predicted"/>